<dbReference type="InterPro" id="IPR039787">
    <property type="entry name" value="ENDOU"/>
</dbReference>
<evidence type="ECO:0000256" key="7">
    <source>
        <dbReference type="ARBA" id="ARBA00022801"/>
    </source>
</evidence>
<feature type="compositionally biased region" description="Polar residues" evidence="12">
    <location>
        <begin position="366"/>
        <end position="388"/>
    </location>
</feature>
<dbReference type="InterPro" id="IPR018998">
    <property type="entry name" value="EndoU_C"/>
</dbReference>
<evidence type="ECO:0000256" key="1">
    <source>
        <dbReference type="ARBA" id="ARBA00001936"/>
    </source>
</evidence>
<evidence type="ECO:0000256" key="9">
    <source>
        <dbReference type="ARBA" id="ARBA00023211"/>
    </source>
</evidence>
<evidence type="ECO:0000256" key="5">
    <source>
        <dbReference type="ARBA" id="ARBA00022723"/>
    </source>
</evidence>
<feature type="compositionally biased region" description="Polar residues" evidence="12">
    <location>
        <begin position="220"/>
        <end position="255"/>
    </location>
</feature>
<keyword evidence="10" id="KW-0456">Lyase</keyword>
<organism evidence="14 15">
    <name type="scientific">Ooceraea biroi</name>
    <name type="common">Clonal raider ant</name>
    <name type="synonym">Cerapachys biroi</name>
    <dbReference type="NCBI Taxonomy" id="2015173"/>
    <lineage>
        <taxon>Eukaryota</taxon>
        <taxon>Metazoa</taxon>
        <taxon>Ecdysozoa</taxon>
        <taxon>Arthropoda</taxon>
        <taxon>Hexapoda</taxon>
        <taxon>Insecta</taxon>
        <taxon>Pterygota</taxon>
        <taxon>Neoptera</taxon>
        <taxon>Endopterygota</taxon>
        <taxon>Hymenoptera</taxon>
        <taxon>Apocrita</taxon>
        <taxon>Aculeata</taxon>
        <taxon>Formicoidea</taxon>
        <taxon>Formicidae</taxon>
        <taxon>Dorylinae</taxon>
        <taxon>Ooceraea</taxon>
    </lineage>
</organism>
<feature type="region of interest" description="Disordered" evidence="12">
    <location>
        <begin position="220"/>
        <end position="340"/>
    </location>
</feature>
<feature type="region of interest" description="Disordered" evidence="12">
    <location>
        <begin position="359"/>
        <end position="390"/>
    </location>
</feature>
<dbReference type="Proteomes" id="UP000053097">
    <property type="component" value="Unassembled WGS sequence"/>
</dbReference>
<dbReference type="GO" id="GO:0003723">
    <property type="term" value="F:RNA binding"/>
    <property type="evidence" value="ECO:0007669"/>
    <property type="project" value="UniProtKB-UniRule"/>
</dbReference>
<feature type="signal peptide" evidence="11">
    <location>
        <begin position="1"/>
        <end position="24"/>
    </location>
</feature>
<evidence type="ECO:0000256" key="10">
    <source>
        <dbReference type="ARBA" id="ARBA00023239"/>
    </source>
</evidence>
<feature type="chain" id="PRO_5026372636" evidence="11">
    <location>
        <begin position="25"/>
        <end position="656"/>
    </location>
</feature>
<dbReference type="PANTHER" id="PTHR12439:SF42">
    <property type="entry name" value="ENDORIBONUCLEASE-RELATED"/>
    <property type="match status" value="1"/>
</dbReference>
<dbReference type="AlphaFoldDB" id="A0A026VYP5"/>
<evidence type="ECO:0000256" key="6">
    <source>
        <dbReference type="ARBA" id="ARBA00022759"/>
    </source>
</evidence>
<dbReference type="OrthoDB" id="430326at2759"/>
<evidence type="ECO:0000256" key="12">
    <source>
        <dbReference type="SAM" id="MobiDB-lite"/>
    </source>
</evidence>
<feature type="compositionally biased region" description="Polar residues" evidence="12">
    <location>
        <begin position="87"/>
        <end position="99"/>
    </location>
</feature>
<dbReference type="PANTHER" id="PTHR12439">
    <property type="entry name" value="PLACENTAL PROTEIN 11-RELATED"/>
    <property type="match status" value="1"/>
</dbReference>
<keyword evidence="5 11" id="KW-0479">Metal-binding</keyword>
<dbReference type="SUPFAM" id="SSF142877">
    <property type="entry name" value="EndoU-like"/>
    <property type="match status" value="1"/>
</dbReference>
<feature type="region of interest" description="Disordered" evidence="12">
    <location>
        <begin position="81"/>
        <end position="194"/>
    </location>
</feature>
<dbReference type="GO" id="GO:0004521">
    <property type="term" value="F:RNA endonuclease activity"/>
    <property type="evidence" value="ECO:0007669"/>
    <property type="project" value="UniProtKB-UniRule"/>
</dbReference>
<name>A0A026VYP5_OOCBI</name>
<gene>
    <name evidence="14" type="ORF">X777_12974</name>
</gene>
<feature type="compositionally biased region" description="Low complexity" evidence="12">
    <location>
        <begin position="315"/>
        <end position="340"/>
    </location>
</feature>
<protein>
    <submittedName>
        <fullName evidence="14">Poly(U)-specific endoribonuclease-like protein</fullName>
    </submittedName>
</protein>
<feature type="compositionally biased region" description="Polar residues" evidence="12">
    <location>
        <begin position="145"/>
        <end position="169"/>
    </location>
</feature>
<keyword evidence="4 11" id="KW-0540">Nuclease</keyword>
<reference evidence="14 15" key="1">
    <citation type="journal article" date="2014" name="Curr. Biol.">
        <title>The genome of the clonal raider ant Cerapachys biroi.</title>
        <authorList>
            <person name="Oxley P.R."/>
            <person name="Ji L."/>
            <person name="Fetter-Pruneda I."/>
            <person name="McKenzie S.K."/>
            <person name="Li C."/>
            <person name="Hu H."/>
            <person name="Zhang G."/>
            <person name="Kronauer D.J."/>
        </authorList>
    </citation>
    <scope>NUCLEOTIDE SEQUENCE [LARGE SCALE GENOMIC DNA]</scope>
</reference>
<dbReference type="CDD" id="cd21159">
    <property type="entry name" value="XendoU"/>
    <property type="match status" value="1"/>
</dbReference>
<keyword evidence="6 11" id="KW-0255">Endonuclease</keyword>
<evidence type="ECO:0000256" key="4">
    <source>
        <dbReference type="ARBA" id="ARBA00022722"/>
    </source>
</evidence>
<comment type="subunit">
    <text evidence="3 11">Monomer.</text>
</comment>
<dbReference type="InterPro" id="IPR037227">
    <property type="entry name" value="EndoU-like"/>
</dbReference>
<comment type="cofactor">
    <cofactor evidence="1 11">
        <name>Mn(2+)</name>
        <dbReference type="ChEBI" id="CHEBI:29035"/>
    </cofactor>
</comment>
<dbReference type="GO" id="GO:0016787">
    <property type="term" value="F:hydrolase activity"/>
    <property type="evidence" value="ECO:0007669"/>
    <property type="project" value="UniProtKB-KW"/>
</dbReference>
<evidence type="ECO:0000313" key="15">
    <source>
        <dbReference type="Proteomes" id="UP000053097"/>
    </source>
</evidence>
<evidence type="ECO:0000256" key="8">
    <source>
        <dbReference type="ARBA" id="ARBA00022884"/>
    </source>
</evidence>
<keyword evidence="9 11" id="KW-0464">Manganese</keyword>
<dbReference type="GO" id="GO:0016829">
    <property type="term" value="F:lyase activity"/>
    <property type="evidence" value="ECO:0007669"/>
    <property type="project" value="UniProtKB-KW"/>
</dbReference>
<feature type="compositionally biased region" description="Polar residues" evidence="12">
    <location>
        <begin position="264"/>
        <end position="274"/>
    </location>
</feature>
<evidence type="ECO:0000259" key="13">
    <source>
        <dbReference type="PROSITE" id="PS51959"/>
    </source>
</evidence>
<accession>A0A026VYP5</accession>
<keyword evidence="15" id="KW-1185">Reference proteome</keyword>
<sequence length="656" mass="70959">MKVKDQFFIIFVISLLLLIENSEAGWKFWKKEETTTTTTTTATPISISVQPTATPTRVTTVREPTSSTVNTRAAVAGAANPGLAIGASTTGENVRNSARPSRPNPGTEVGQDISLPRPSRPGVGGGSGQGYRDWAAGLTGAGEPSRNQPSRISTQEPPINGADQTQPKLSTDRRPGPETTGQLATSRPAINLPGYYSTRNCIDDLNYPRITNLNVLDSRFTTPRNVPTQPSVTASRPTSTQPTQPHVTRASTTVPSDVIDRIRSSTPSPNSSGKTWADVAAGGSRPSSPTGLPRQPEYPRQPIPDNSQHWATSGRPTQPNQPSNPSSRPASPGDTIGTTAGAAATGAGAVAGVTLGGNAGGASRGTAASDSTRTTYSSNPTYSKGNTVTDEDLEKLSEALYIKETNNANRYVTINLQKQTTSGSPTDQAPQPLLTVSAEALQIPTIQKVLSIFDNYQLDTHTNEYISPAQRQEESLLIDTFLSTNVMSAAMRFLADKGFIRKDYYEYKDRLRLIWFNLFSRGQGKIGSTGFEHVFMAETKQVDSNTEVLGLHNWIYFNAEEANRHADYLGYIRKVDLGKKGSIVKMHAKFNGHDKPVTTMFIGTSPELEMALYTVCFYTRPDGNCPVSLGNTKFNIVTRKFRYRGKDLVGTAYPEI</sequence>
<evidence type="ECO:0000313" key="14">
    <source>
        <dbReference type="EMBL" id="EZA48923.1"/>
    </source>
</evidence>
<evidence type="ECO:0000256" key="2">
    <source>
        <dbReference type="ARBA" id="ARBA00010168"/>
    </source>
</evidence>
<evidence type="ECO:0000256" key="3">
    <source>
        <dbReference type="ARBA" id="ARBA00011245"/>
    </source>
</evidence>
<keyword evidence="11" id="KW-0732">Signal</keyword>
<dbReference type="Pfam" id="PF09412">
    <property type="entry name" value="XendoU"/>
    <property type="match status" value="1"/>
</dbReference>
<comment type="similarity">
    <text evidence="2 11">Belongs to the ENDOU family.</text>
</comment>
<dbReference type="EMBL" id="KK107565">
    <property type="protein sequence ID" value="EZA48923.1"/>
    <property type="molecule type" value="Genomic_DNA"/>
</dbReference>
<dbReference type="OMA" id="FNNYEQD"/>
<feature type="domain" description="EndoU" evidence="13">
    <location>
        <begin position="389"/>
        <end position="656"/>
    </location>
</feature>
<dbReference type="PROSITE" id="PS51959">
    <property type="entry name" value="ENDOU"/>
    <property type="match status" value="1"/>
</dbReference>
<dbReference type="GO" id="GO:0046872">
    <property type="term" value="F:metal ion binding"/>
    <property type="evidence" value="ECO:0007669"/>
    <property type="project" value="UniProtKB-UniRule"/>
</dbReference>
<keyword evidence="7 11" id="KW-0378">Hydrolase</keyword>
<evidence type="ECO:0000256" key="11">
    <source>
        <dbReference type="RuleBase" id="RU367085"/>
    </source>
</evidence>
<proteinExistence type="inferred from homology"/>
<keyword evidence="8 11" id="KW-0694">RNA-binding</keyword>